<sequence>DELGVLAKLHLSLKGNGWLADKLEQARQISSPDLPSVGLYLALLVYPLTTEESEQLISYLRLPKSVAEAVRDTISIKTKLESLANPELSPSGIYSLLHGYSSPALVASSLATDSPVACRHIDLFLSKLRYIKPVLSGEDLKRLRVASGPQIKEILNKLHEAKLDGKVSSKKDEEELVKGWLDKWVKPI</sequence>
<reference evidence="8" key="1">
    <citation type="journal article" date="2014" name="Front. Microbiol.">
        <title>High frequency of phylogenetically diverse reductive dehalogenase-homologous genes in deep subseafloor sedimentary metagenomes.</title>
        <authorList>
            <person name="Kawai M."/>
            <person name="Futagami T."/>
            <person name="Toyoda A."/>
            <person name="Takaki Y."/>
            <person name="Nishi S."/>
            <person name="Hori S."/>
            <person name="Arai W."/>
            <person name="Tsubouchi T."/>
            <person name="Morono Y."/>
            <person name="Uchiyama I."/>
            <person name="Ito T."/>
            <person name="Fujiyama A."/>
            <person name="Inagaki F."/>
            <person name="Takami H."/>
        </authorList>
    </citation>
    <scope>NUCLEOTIDE SEQUENCE</scope>
    <source>
        <strain evidence="8">Expedition CK06-06</strain>
    </source>
</reference>
<evidence type="ECO:0000256" key="2">
    <source>
        <dbReference type="ARBA" id="ARBA00022694"/>
    </source>
</evidence>
<accession>X1Q4B5</accession>
<dbReference type="PANTHER" id="PTHR47788">
    <property type="entry name" value="POLYA POLYMERASE"/>
    <property type="match status" value="1"/>
</dbReference>
<evidence type="ECO:0000256" key="5">
    <source>
        <dbReference type="ARBA" id="ARBA00022741"/>
    </source>
</evidence>
<keyword evidence="3" id="KW-0548">Nucleotidyltransferase</keyword>
<keyword evidence="3" id="KW-0808">Transferase</keyword>
<keyword evidence="4" id="KW-0479">Metal-binding</keyword>
<evidence type="ECO:0000256" key="3">
    <source>
        <dbReference type="ARBA" id="ARBA00022695"/>
    </source>
</evidence>
<dbReference type="GO" id="GO:0003723">
    <property type="term" value="F:RNA binding"/>
    <property type="evidence" value="ECO:0007669"/>
    <property type="project" value="UniProtKB-KW"/>
</dbReference>
<feature type="non-terminal residue" evidence="8">
    <location>
        <position position="1"/>
    </location>
</feature>
<keyword evidence="5" id="KW-0547">Nucleotide-binding</keyword>
<dbReference type="InterPro" id="IPR052390">
    <property type="entry name" value="tRNA_nt/polyA_polymerase"/>
</dbReference>
<evidence type="ECO:0000256" key="7">
    <source>
        <dbReference type="ARBA" id="ARBA00022884"/>
    </source>
</evidence>
<dbReference type="PANTHER" id="PTHR47788:SF1">
    <property type="entry name" value="A-ADDING TRNA NUCLEOTIDYLTRANSFERASE"/>
    <property type="match status" value="1"/>
</dbReference>
<dbReference type="GO" id="GO:0008033">
    <property type="term" value="P:tRNA processing"/>
    <property type="evidence" value="ECO:0007669"/>
    <property type="project" value="UniProtKB-KW"/>
</dbReference>
<organism evidence="8">
    <name type="scientific">marine sediment metagenome</name>
    <dbReference type="NCBI Taxonomy" id="412755"/>
    <lineage>
        <taxon>unclassified sequences</taxon>
        <taxon>metagenomes</taxon>
        <taxon>ecological metagenomes</taxon>
    </lineage>
</organism>
<gene>
    <name evidence="8" type="ORF">S06H3_51656</name>
</gene>
<comment type="caution">
    <text evidence="8">The sequence shown here is derived from an EMBL/GenBank/DDBJ whole genome shotgun (WGS) entry which is preliminary data.</text>
</comment>
<evidence type="ECO:0000313" key="8">
    <source>
        <dbReference type="EMBL" id="GAI38079.1"/>
    </source>
</evidence>
<evidence type="ECO:0000256" key="4">
    <source>
        <dbReference type="ARBA" id="ARBA00022723"/>
    </source>
</evidence>
<dbReference type="SUPFAM" id="SSF81891">
    <property type="entry name" value="Poly A polymerase C-terminal region-like"/>
    <property type="match status" value="1"/>
</dbReference>
<evidence type="ECO:0000256" key="6">
    <source>
        <dbReference type="ARBA" id="ARBA00022842"/>
    </source>
</evidence>
<keyword evidence="2" id="KW-0819">tRNA processing</keyword>
<dbReference type="EMBL" id="BARV01032796">
    <property type="protein sequence ID" value="GAI38079.1"/>
    <property type="molecule type" value="Genomic_DNA"/>
</dbReference>
<evidence type="ECO:0008006" key="9">
    <source>
        <dbReference type="Google" id="ProtNLM"/>
    </source>
</evidence>
<name>X1Q4B5_9ZZZZ</name>
<dbReference type="GO" id="GO:0016779">
    <property type="term" value="F:nucleotidyltransferase activity"/>
    <property type="evidence" value="ECO:0007669"/>
    <property type="project" value="UniProtKB-KW"/>
</dbReference>
<evidence type="ECO:0000256" key="1">
    <source>
        <dbReference type="ARBA" id="ARBA00001946"/>
    </source>
</evidence>
<dbReference type="AlphaFoldDB" id="X1Q4B5"/>
<comment type="cofactor">
    <cofactor evidence="1">
        <name>Mg(2+)</name>
        <dbReference type="ChEBI" id="CHEBI:18420"/>
    </cofactor>
</comment>
<proteinExistence type="predicted"/>
<keyword evidence="7" id="KW-0694">RNA-binding</keyword>
<dbReference type="Gene3D" id="1.10.3090.10">
    <property type="entry name" value="cca-adding enzyme, domain 2"/>
    <property type="match status" value="1"/>
</dbReference>
<dbReference type="GO" id="GO:0046872">
    <property type="term" value="F:metal ion binding"/>
    <property type="evidence" value="ECO:0007669"/>
    <property type="project" value="UniProtKB-KW"/>
</dbReference>
<keyword evidence="6" id="KW-0460">Magnesium</keyword>
<dbReference type="GO" id="GO:0000166">
    <property type="term" value="F:nucleotide binding"/>
    <property type="evidence" value="ECO:0007669"/>
    <property type="project" value="UniProtKB-KW"/>
</dbReference>
<protein>
    <recommendedName>
        <fullName evidence="9">CCA-adding enzyme C-terminal domain-containing protein</fullName>
    </recommendedName>
</protein>